<dbReference type="InterPro" id="IPR019712">
    <property type="entry name" value="YtpB-like"/>
</dbReference>
<dbReference type="Proteomes" id="UP001501459">
    <property type="component" value="Unassembled WGS sequence"/>
</dbReference>
<dbReference type="EMBL" id="BAAADM010000031">
    <property type="protein sequence ID" value="GAA0436840.1"/>
    <property type="molecule type" value="Genomic_DNA"/>
</dbReference>
<reference evidence="2" key="1">
    <citation type="journal article" date="2019" name="Int. J. Syst. Evol. Microbiol.">
        <title>The Global Catalogue of Microorganisms (GCM) 10K type strain sequencing project: providing services to taxonomists for standard genome sequencing and annotation.</title>
        <authorList>
            <consortium name="The Broad Institute Genomics Platform"/>
            <consortium name="The Broad Institute Genome Sequencing Center for Infectious Disease"/>
            <person name="Wu L."/>
            <person name="Ma J."/>
        </authorList>
    </citation>
    <scope>NUCLEOTIDE SEQUENCE [LARGE SCALE GENOMIC DNA]</scope>
    <source>
        <strain evidence="2">JCM 12149</strain>
    </source>
</reference>
<evidence type="ECO:0000313" key="1">
    <source>
        <dbReference type="EMBL" id="GAA0436840.1"/>
    </source>
</evidence>
<dbReference type="Pfam" id="PF10776">
    <property type="entry name" value="DUF2600"/>
    <property type="match status" value="1"/>
</dbReference>
<protein>
    <submittedName>
        <fullName evidence="1">Tetraprenyl-beta-curcumene synthase</fullName>
    </submittedName>
</protein>
<dbReference type="RefSeq" id="WP_343751786.1">
    <property type="nucleotide sequence ID" value="NZ_BAAADM010000031.1"/>
</dbReference>
<proteinExistence type="predicted"/>
<sequence>MGYSVPRTPMTLMTAVYRYIFPAVRHELTHWQTRAEQIPDNELRDQALASMGSKRFHCMGGAVYALLAGYRWHEAVRFIVAYQTISDYLDNLCDRSTSMDPDDFRQLHQAMTDALTQDNPIKNYYAFHDEQDDGEYLADLVRECQKTMRNMANYGIIQEHLSELEHLYSDLQVHKHVRMDERISRLTAWFHNHEGPSYSLYWHEFAAAAGSTLGVFCLVSYTMCGRMNENMATRIMESYFPYMQGLHILLDYYIDQKEDTLEGDLNFCRYYESVDQMKERFCYFIRQADRYVQQLMDRPFHKMVYQGLIGLYLGDPKVNNLNNGRDMKTLLFRESGHSSSFFHWNAKAYHWFCKTKARFPVGQKAANRKSSREN</sequence>
<name>A0ABP3J123_9BACI</name>
<organism evidence="1 2">
    <name type="scientific">Lentibacillus halophilus</name>
    <dbReference type="NCBI Taxonomy" id="295065"/>
    <lineage>
        <taxon>Bacteria</taxon>
        <taxon>Bacillati</taxon>
        <taxon>Bacillota</taxon>
        <taxon>Bacilli</taxon>
        <taxon>Bacillales</taxon>
        <taxon>Bacillaceae</taxon>
        <taxon>Lentibacillus</taxon>
    </lineage>
</organism>
<gene>
    <name evidence="1" type="primary">tbcS</name>
    <name evidence="1" type="ORF">GCM10008983_11960</name>
</gene>
<evidence type="ECO:0000313" key="2">
    <source>
        <dbReference type="Proteomes" id="UP001501459"/>
    </source>
</evidence>
<keyword evidence="2" id="KW-1185">Reference proteome</keyword>
<accession>A0ABP3J123</accession>
<comment type="caution">
    <text evidence="1">The sequence shown here is derived from an EMBL/GenBank/DDBJ whole genome shotgun (WGS) entry which is preliminary data.</text>
</comment>